<reference evidence="1 2" key="1">
    <citation type="journal article" date="2023" name="Mol. Biol. Evol.">
        <title>Genomics of Secondarily Temperate Adaptation in the Only Non-Antarctic Icefish.</title>
        <authorList>
            <person name="Rivera-Colon A.G."/>
            <person name="Rayamajhi N."/>
            <person name="Minhas B.F."/>
            <person name="Madrigal G."/>
            <person name="Bilyk K.T."/>
            <person name="Yoon V."/>
            <person name="Hune M."/>
            <person name="Gregory S."/>
            <person name="Cheng C.H.C."/>
            <person name="Catchen J.M."/>
        </authorList>
    </citation>
    <scope>NUCLEOTIDE SEQUENCE [LARGE SCALE GENOMIC DNA]</scope>
    <source>
        <tissue evidence="1">White muscle</tissue>
    </source>
</reference>
<evidence type="ECO:0000313" key="2">
    <source>
        <dbReference type="Proteomes" id="UP001331515"/>
    </source>
</evidence>
<dbReference type="EMBL" id="JAURVH010001517">
    <property type="protein sequence ID" value="KAK5929860.1"/>
    <property type="molecule type" value="Genomic_DNA"/>
</dbReference>
<accession>A0AAN8DX96</accession>
<dbReference type="AlphaFoldDB" id="A0AAN8DX96"/>
<proteinExistence type="predicted"/>
<evidence type="ECO:0000313" key="1">
    <source>
        <dbReference type="EMBL" id="KAK5929860.1"/>
    </source>
</evidence>
<gene>
    <name evidence="1" type="ORF">CgunFtcFv8_011056</name>
</gene>
<dbReference type="Proteomes" id="UP001331515">
    <property type="component" value="Unassembled WGS sequence"/>
</dbReference>
<protein>
    <submittedName>
        <fullName evidence="1">Uncharacterized protein</fullName>
    </submittedName>
</protein>
<keyword evidence="2" id="KW-1185">Reference proteome</keyword>
<organism evidence="1 2">
    <name type="scientific">Champsocephalus gunnari</name>
    <name type="common">Mackerel icefish</name>
    <dbReference type="NCBI Taxonomy" id="52237"/>
    <lineage>
        <taxon>Eukaryota</taxon>
        <taxon>Metazoa</taxon>
        <taxon>Chordata</taxon>
        <taxon>Craniata</taxon>
        <taxon>Vertebrata</taxon>
        <taxon>Euteleostomi</taxon>
        <taxon>Actinopterygii</taxon>
        <taxon>Neopterygii</taxon>
        <taxon>Teleostei</taxon>
        <taxon>Neoteleostei</taxon>
        <taxon>Acanthomorphata</taxon>
        <taxon>Eupercaria</taxon>
        <taxon>Perciformes</taxon>
        <taxon>Notothenioidei</taxon>
        <taxon>Channichthyidae</taxon>
        <taxon>Champsocephalus</taxon>
    </lineage>
</organism>
<name>A0AAN8DX96_CHAGU</name>
<comment type="caution">
    <text evidence="1">The sequence shown here is derived from an EMBL/GenBank/DDBJ whole genome shotgun (WGS) entry which is preliminary data.</text>
</comment>
<sequence>MRLNVSSVLVALRGLRLLMILAFVDVRRLALQNLEEWFCEAENGLKDPEQEGEVKILKRLLQGSTLCNGLFVPSRLCHYPVKSDTERPASFMDGVYCAAFKVPPHSRTPWYTHSSINFRQ</sequence>